<comment type="caution">
    <text evidence="4">The sequence shown here is derived from an EMBL/GenBank/DDBJ whole genome shotgun (WGS) entry which is preliminary data.</text>
</comment>
<dbReference type="Pfam" id="PF13460">
    <property type="entry name" value="NAD_binding_10"/>
    <property type="match status" value="1"/>
</dbReference>
<dbReference type="RefSeq" id="WP_194555638.1">
    <property type="nucleotide sequence ID" value="NZ_JADKMY010000001.1"/>
</dbReference>
<organism evidence="4 5">
    <name type="scientific">Corynebacterium suicordis DSM 45110</name>
    <dbReference type="NCBI Taxonomy" id="1121369"/>
    <lineage>
        <taxon>Bacteria</taxon>
        <taxon>Bacillati</taxon>
        <taxon>Actinomycetota</taxon>
        <taxon>Actinomycetes</taxon>
        <taxon>Mycobacteriales</taxon>
        <taxon>Corynebacteriaceae</taxon>
        <taxon>Corynebacterium</taxon>
    </lineage>
</organism>
<reference evidence="4 5" key="1">
    <citation type="submission" date="2020-10" db="EMBL/GenBank/DDBJ databases">
        <title>Novel species in genus Corynebacterium.</title>
        <authorList>
            <person name="Zhang G."/>
        </authorList>
    </citation>
    <scope>NUCLEOTIDE SEQUENCE [LARGE SCALE GENOMIC DNA]</scope>
    <source>
        <strain evidence="4 5">DSM 45110</strain>
    </source>
</reference>
<name>A0ABR9ZH75_9CORY</name>
<evidence type="ECO:0000256" key="1">
    <source>
        <dbReference type="ARBA" id="ARBA00022531"/>
    </source>
</evidence>
<proteinExistence type="predicted"/>
<dbReference type="SUPFAM" id="SSF51735">
    <property type="entry name" value="NAD(P)-binding Rossmann-fold domains"/>
    <property type="match status" value="1"/>
</dbReference>
<sequence length="243" mass="25555">MKIAVIGATGTVGKPLVKQLREAGHDVAELSRSTGVDLTTGEGLRDGLAGADVCVDVSMPMPAEGEDLVKASVAASERLLAAVEAEGVERVVFLSITNLDNPRVAEFEYYQAKVSQEETLRESSVPTSVVHSAQWMEFALNPAAVEETDDEVRVQDWLIQPVAAEEVARVLAEVAVTPGHRVIAGSEQIRLPDLTRKVLAAKGDGRPVKVVPPALPAFGDGSLVAPEGAEVAGPTPEEGVSTF</sequence>
<evidence type="ECO:0000313" key="5">
    <source>
        <dbReference type="Proteomes" id="UP000635902"/>
    </source>
</evidence>
<evidence type="ECO:0000259" key="3">
    <source>
        <dbReference type="Pfam" id="PF13460"/>
    </source>
</evidence>
<evidence type="ECO:0000313" key="4">
    <source>
        <dbReference type="EMBL" id="MBF4552753.1"/>
    </source>
</evidence>
<dbReference type="InterPro" id="IPR044256">
    <property type="entry name" value="HCF244-like"/>
</dbReference>
<evidence type="ECO:0000256" key="2">
    <source>
        <dbReference type="ARBA" id="ARBA00023276"/>
    </source>
</evidence>
<dbReference type="PANTHER" id="PTHR47128">
    <property type="match status" value="1"/>
</dbReference>
<dbReference type="Gene3D" id="3.40.50.720">
    <property type="entry name" value="NAD(P)-binding Rossmann-like Domain"/>
    <property type="match status" value="1"/>
</dbReference>
<dbReference type="EMBL" id="JADKMY010000001">
    <property type="protein sequence ID" value="MBF4552753.1"/>
    <property type="molecule type" value="Genomic_DNA"/>
</dbReference>
<protein>
    <submittedName>
        <fullName evidence="4">NAD(P)H-binding protein</fullName>
    </submittedName>
</protein>
<keyword evidence="5" id="KW-1185">Reference proteome</keyword>
<keyword evidence="2" id="KW-0604">Photosystem II</keyword>
<dbReference type="InterPro" id="IPR016040">
    <property type="entry name" value="NAD(P)-bd_dom"/>
</dbReference>
<dbReference type="InterPro" id="IPR036291">
    <property type="entry name" value="NAD(P)-bd_dom_sf"/>
</dbReference>
<dbReference type="PANTHER" id="PTHR47128:SF2">
    <property type="entry name" value="PROTEIN HIGH CHLOROPHYLL FLUORESCENCE PHENOTYPE 244, CHLOROPLASTIC"/>
    <property type="match status" value="1"/>
</dbReference>
<dbReference type="Proteomes" id="UP000635902">
    <property type="component" value="Unassembled WGS sequence"/>
</dbReference>
<feature type="domain" description="NAD(P)-binding" evidence="3">
    <location>
        <begin position="7"/>
        <end position="175"/>
    </location>
</feature>
<accession>A0ABR9ZH75</accession>
<keyword evidence="1" id="KW-0602">Photosynthesis</keyword>
<gene>
    <name evidence="4" type="ORF">IRY30_01480</name>
</gene>